<keyword evidence="4" id="KW-0489">Methyltransferase</keyword>
<dbReference type="AlphaFoldDB" id="A0A7Y6NRS7"/>
<dbReference type="EMBL" id="JABWMJ010000011">
    <property type="protein sequence ID" value="NUZ08172.1"/>
    <property type="molecule type" value="Genomic_DNA"/>
</dbReference>
<organism evidence="4 5">
    <name type="scientific">Piscinibacter koreensis</name>
    <dbReference type="NCBI Taxonomy" id="2742824"/>
    <lineage>
        <taxon>Bacteria</taxon>
        <taxon>Pseudomonadati</taxon>
        <taxon>Pseudomonadota</taxon>
        <taxon>Betaproteobacteria</taxon>
        <taxon>Burkholderiales</taxon>
        <taxon>Sphaerotilaceae</taxon>
        <taxon>Piscinibacter</taxon>
    </lineage>
</organism>
<evidence type="ECO:0000259" key="3">
    <source>
        <dbReference type="Pfam" id="PF08241"/>
    </source>
</evidence>
<evidence type="ECO:0000256" key="2">
    <source>
        <dbReference type="SAM" id="MobiDB-lite"/>
    </source>
</evidence>
<protein>
    <submittedName>
        <fullName evidence="4">Methyltransferase domain-containing protein</fullName>
    </submittedName>
</protein>
<dbReference type="InterPro" id="IPR029063">
    <property type="entry name" value="SAM-dependent_MTases_sf"/>
</dbReference>
<dbReference type="Pfam" id="PF08241">
    <property type="entry name" value="Methyltransf_11"/>
    <property type="match status" value="1"/>
</dbReference>
<dbReference type="GO" id="GO:0032259">
    <property type="term" value="P:methylation"/>
    <property type="evidence" value="ECO:0007669"/>
    <property type="project" value="UniProtKB-KW"/>
</dbReference>
<keyword evidence="5" id="KW-1185">Reference proteome</keyword>
<name>A0A7Y6NRS7_9BURK</name>
<evidence type="ECO:0000313" key="4">
    <source>
        <dbReference type="EMBL" id="NUZ08172.1"/>
    </source>
</evidence>
<accession>A0A7Y6NRS7</accession>
<dbReference type="RefSeq" id="WP_176071007.1">
    <property type="nucleotide sequence ID" value="NZ_JABWMJ010000011.1"/>
</dbReference>
<evidence type="ECO:0000256" key="1">
    <source>
        <dbReference type="ARBA" id="ARBA00022679"/>
    </source>
</evidence>
<dbReference type="PANTHER" id="PTHR44068">
    <property type="entry name" value="ZGC:194242"/>
    <property type="match status" value="1"/>
</dbReference>
<dbReference type="Gene3D" id="3.40.50.150">
    <property type="entry name" value="Vaccinia Virus protein VP39"/>
    <property type="match status" value="1"/>
</dbReference>
<dbReference type="PANTHER" id="PTHR44068:SF11">
    <property type="entry name" value="GERANYL DIPHOSPHATE 2-C-METHYLTRANSFERASE"/>
    <property type="match status" value="1"/>
</dbReference>
<reference evidence="4 5" key="1">
    <citation type="submission" date="2020-06" db="EMBL/GenBank/DDBJ databases">
        <title>Schlegella sp. ID0723 isolated from air conditioner.</title>
        <authorList>
            <person name="Kim D.Y."/>
            <person name="Kim D.-U."/>
        </authorList>
    </citation>
    <scope>NUCLEOTIDE SEQUENCE [LARGE SCALE GENOMIC DNA]</scope>
    <source>
        <strain evidence="4 5">ID0723</strain>
    </source>
</reference>
<comment type="caution">
    <text evidence="4">The sequence shown here is derived from an EMBL/GenBank/DDBJ whole genome shotgun (WGS) entry which is preliminary data.</text>
</comment>
<dbReference type="GO" id="GO:0008757">
    <property type="term" value="F:S-adenosylmethionine-dependent methyltransferase activity"/>
    <property type="evidence" value="ECO:0007669"/>
    <property type="project" value="InterPro"/>
</dbReference>
<keyword evidence="1 4" id="KW-0808">Transferase</keyword>
<feature type="region of interest" description="Disordered" evidence="2">
    <location>
        <begin position="40"/>
        <end position="72"/>
    </location>
</feature>
<feature type="domain" description="Methyltransferase type 11" evidence="3">
    <location>
        <begin position="120"/>
        <end position="217"/>
    </location>
</feature>
<dbReference type="Proteomes" id="UP000529637">
    <property type="component" value="Unassembled WGS sequence"/>
</dbReference>
<feature type="compositionally biased region" description="Low complexity" evidence="2">
    <location>
        <begin position="45"/>
        <end position="60"/>
    </location>
</feature>
<sequence length="270" mass="29156">MHERVLASAGRARLRSLGRRFAALALAIGIGVPVCARTGSGAGPGAAPSARPAATLPAPAYEQTPASSDGTGKRFMGREIAQVMGWAGAAWLERAEREREERTDLLLGALSLRPGMQVADVGAGTGFVARRIARRVGRTGRVWAVDVQPEMVAASDELARRDGLPQVRGVLGSETEMPLPPSSVDLALLVDVYHELAYPVEVIRSVVRTLKPGGRLALVEYRADDPAVAIKPLHTMSETQVRREMAVHPLAWERTVRLPLQNVVIFRRTR</sequence>
<dbReference type="SUPFAM" id="SSF53335">
    <property type="entry name" value="S-adenosyl-L-methionine-dependent methyltransferases"/>
    <property type="match status" value="1"/>
</dbReference>
<proteinExistence type="predicted"/>
<evidence type="ECO:0000313" key="5">
    <source>
        <dbReference type="Proteomes" id="UP000529637"/>
    </source>
</evidence>
<dbReference type="CDD" id="cd02440">
    <property type="entry name" value="AdoMet_MTases"/>
    <property type="match status" value="1"/>
</dbReference>
<gene>
    <name evidence="4" type="ORF">HQN59_20645</name>
</gene>
<dbReference type="InterPro" id="IPR050447">
    <property type="entry name" value="Erg6_SMT_methyltransf"/>
</dbReference>
<dbReference type="InterPro" id="IPR013216">
    <property type="entry name" value="Methyltransf_11"/>
</dbReference>